<dbReference type="GO" id="GO:0015918">
    <property type="term" value="P:sterol transport"/>
    <property type="evidence" value="ECO:0007669"/>
    <property type="project" value="TreeGrafter"/>
</dbReference>
<protein>
    <recommendedName>
        <fullName evidence="1">Niemann-Pick C1 N-terminal domain-containing protein</fullName>
    </recommendedName>
</protein>
<name>A0A2V1AAS9_9ASCO</name>
<sequence length="151" mass="16733">MYDNCGKKSIFGSSIPCPSNQRAVKPSDEAKELLAQICGSDFLTNDGVCCSYDQLVNLESNLKKAEPLIIHLLPDQSTFVEIVETTEAIDTKKEIVSELTIFTDPDYASDFFDSCKNIKFSASNSYAMDLIGGGAKNYSQFLKFLGTRNRF</sequence>
<dbReference type="Pfam" id="PF16414">
    <property type="entry name" value="NPC1_N"/>
    <property type="match status" value="2"/>
</dbReference>
<dbReference type="GeneID" id="37003027"/>
<gene>
    <name evidence="2" type="ORF">CXQ87_003027</name>
</gene>
<evidence type="ECO:0000313" key="3">
    <source>
        <dbReference type="Proteomes" id="UP000244406"/>
    </source>
</evidence>
<dbReference type="GO" id="GO:0032934">
    <property type="term" value="F:sterol binding"/>
    <property type="evidence" value="ECO:0007669"/>
    <property type="project" value="TreeGrafter"/>
</dbReference>
<dbReference type="GO" id="GO:0016020">
    <property type="term" value="C:membrane"/>
    <property type="evidence" value="ECO:0007669"/>
    <property type="project" value="TreeGrafter"/>
</dbReference>
<comment type="caution">
    <text evidence="2">The sequence shown here is derived from an EMBL/GenBank/DDBJ whole genome shotgun (WGS) entry which is preliminary data.</text>
</comment>
<dbReference type="Proteomes" id="UP000244406">
    <property type="component" value="Unassembled WGS sequence"/>
</dbReference>
<accession>A0A2V1AAS9</accession>
<feature type="domain" description="Niemann-Pick C1 N-terminal" evidence="1">
    <location>
        <begin position="1"/>
        <end position="69"/>
    </location>
</feature>
<evidence type="ECO:0000313" key="2">
    <source>
        <dbReference type="EMBL" id="PVH15190.1"/>
    </source>
</evidence>
<dbReference type="VEuPathDB" id="FungiDB:CXQ87_003027"/>
<proteinExistence type="predicted"/>
<reference evidence="2 3" key="1">
    <citation type="submission" date="2017-12" db="EMBL/GenBank/DDBJ databases">
        <title>Genome Sequence of the Amphotericin B-resistant Candida duobushaemulonii strain, B09383.</title>
        <authorList>
            <person name="Chow N.A."/>
            <person name="Gade L."/>
            <person name="Batra D."/>
            <person name="Rowe L.A."/>
            <person name="Loparev V.N."/>
            <person name="Litvintseva A.P."/>
        </authorList>
    </citation>
    <scope>NUCLEOTIDE SEQUENCE [LARGE SCALE GENOMIC DNA]</scope>
    <source>
        <strain evidence="2 3">B09383</strain>
    </source>
</reference>
<dbReference type="RefSeq" id="XP_025336130.1">
    <property type="nucleotide sequence ID" value="XM_025481512.1"/>
</dbReference>
<organism evidence="2 3">
    <name type="scientific">Candidozyma duobushaemuli</name>
    <dbReference type="NCBI Taxonomy" id="1231522"/>
    <lineage>
        <taxon>Eukaryota</taxon>
        <taxon>Fungi</taxon>
        <taxon>Dikarya</taxon>
        <taxon>Ascomycota</taxon>
        <taxon>Saccharomycotina</taxon>
        <taxon>Pichiomycetes</taxon>
        <taxon>Metschnikowiaceae</taxon>
        <taxon>Candidozyma</taxon>
    </lineage>
</organism>
<dbReference type="InterPro" id="IPR032190">
    <property type="entry name" value="NPC1_N"/>
</dbReference>
<dbReference type="EMBL" id="PKFP01000003">
    <property type="protein sequence ID" value="PVH15190.1"/>
    <property type="molecule type" value="Genomic_DNA"/>
</dbReference>
<dbReference type="AlphaFoldDB" id="A0A2V1AAS9"/>
<dbReference type="PANTHER" id="PTHR45727:SF2">
    <property type="entry name" value="NPC INTRACELLULAR CHOLESTEROL TRANSPORTER 1"/>
    <property type="match status" value="1"/>
</dbReference>
<feature type="domain" description="Niemann-Pick C1 N-terminal" evidence="1">
    <location>
        <begin position="74"/>
        <end position="149"/>
    </location>
</feature>
<keyword evidence="3" id="KW-1185">Reference proteome</keyword>
<evidence type="ECO:0000259" key="1">
    <source>
        <dbReference type="Pfam" id="PF16414"/>
    </source>
</evidence>
<dbReference type="PANTHER" id="PTHR45727">
    <property type="entry name" value="NPC INTRACELLULAR CHOLESTEROL TRANSPORTER 1"/>
    <property type="match status" value="1"/>
</dbReference>